<dbReference type="EMBL" id="DRLI01000045">
    <property type="protein sequence ID" value="HHM01584.1"/>
    <property type="molecule type" value="Genomic_DNA"/>
</dbReference>
<dbReference type="InterPro" id="IPR006287">
    <property type="entry name" value="DJ-1"/>
</dbReference>
<evidence type="ECO:0000313" key="2">
    <source>
        <dbReference type="EMBL" id="HHM01584.1"/>
    </source>
</evidence>
<evidence type="ECO:0000259" key="1">
    <source>
        <dbReference type="Pfam" id="PF01965"/>
    </source>
</evidence>
<reference evidence="2" key="1">
    <citation type="journal article" date="2020" name="mSystems">
        <title>Genome- and Community-Level Interaction Insights into Carbon Utilization and Element Cycling Functions of Hydrothermarchaeota in Hydrothermal Sediment.</title>
        <authorList>
            <person name="Zhou Z."/>
            <person name="Liu Y."/>
            <person name="Xu W."/>
            <person name="Pan J."/>
            <person name="Luo Z.H."/>
            <person name="Li M."/>
        </authorList>
    </citation>
    <scope>NUCLEOTIDE SEQUENCE [LARGE SCALE GENOMIC DNA]</scope>
    <source>
        <strain evidence="2">HyVt-460</strain>
    </source>
</reference>
<proteinExistence type="predicted"/>
<accession>A0A7V5VEM0</accession>
<dbReference type="Proteomes" id="UP000885771">
    <property type="component" value="Unassembled WGS sequence"/>
</dbReference>
<sequence>MRVLCLLAPGFEEIEAVTVIDLLRRAGIRVVTASIAGKSVCGSHNIIITADALLDEVVHEDFDACFLPGGQPGTRNLADDDRVIALIKSYHHKNRFVTAICAAPTVLLKAGILSGRLITAYPSEKETFDPACYREEDVVCDGNIITGRGAGAAIPFALRLVESWQGREAAKSLAAKIVFRP</sequence>
<dbReference type="PANTHER" id="PTHR48094:SF12">
    <property type="entry name" value="PARKINSON DISEASE PROTEIN 7 HOMOLOG"/>
    <property type="match status" value="1"/>
</dbReference>
<gene>
    <name evidence="2" type="ORF">ENJ15_01115</name>
</gene>
<dbReference type="InterPro" id="IPR050325">
    <property type="entry name" value="Prot/Nucl_acid_deglycase"/>
</dbReference>
<comment type="caution">
    <text evidence="2">The sequence shown here is derived from an EMBL/GenBank/DDBJ whole genome shotgun (WGS) entry which is preliminary data.</text>
</comment>
<name>A0A7V5VEM0_CALAY</name>
<dbReference type="AlphaFoldDB" id="A0A7V5VEM0"/>
<dbReference type="Gene3D" id="3.40.50.880">
    <property type="match status" value="1"/>
</dbReference>
<dbReference type="InterPro" id="IPR029062">
    <property type="entry name" value="Class_I_gatase-like"/>
</dbReference>
<dbReference type="CDD" id="cd03135">
    <property type="entry name" value="GATase1_DJ-1"/>
    <property type="match status" value="1"/>
</dbReference>
<dbReference type="InterPro" id="IPR002818">
    <property type="entry name" value="DJ-1/PfpI"/>
</dbReference>
<dbReference type="SUPFAM" id="SSF52317">
    <property type="entry name" value="Class I glutamine amidotransferase-like"/>
    <property type="match status" value="1"/>
</dbReference>
<dbReference type="NCBIfam" id="TIGR01383">
    <property type="entry name" value="not_thiJ"/>
    <property type="match status" value="1"/>
</dbReference>
<dbReference type="GO" id="GO:0005737">
    <property type="term" value="C:cytoplasm"/>
    <property type="evidence" value="ECO:0007669"/>
    <property type="project" value="TreeGrafter"/>
</dbReference>
<organism evidence="2">
    <name type="scientific">Caldithrix abyssi</name>
    <dbReference type="NCBI Taxonomy" id="187145"/>
    <lineage>
        <taxon>Bacteria</taxon>
        <taxon>Pseudomonadati</taxon>
        <taxon>Calditrichota</taxon>
        <taxon>Calditrichia</taxon>
        <taxon>Calditrichales</taxon>
        <taxon>Calditrichaceae</taxon>
        <taxon>Caldithrix</taxon>
    </lineage>
</organism>
<dbReference type="Pfam" id="PF01965">
    <property type="entry name" value="DJ-1_PfpI"/>
    <property type="match status" value="1"/>
</dbReference>
<protein>
    <submittedName>
        <fullName evidence="2">DJ-1/PfpI family protein</fullName>
    </submittedName>
</protein>
<feature type="domain" description="DJ-1/PfpI" evidence="1">
    <location>
        <begin position="1"/>
        <end position="162"/>
    </location>
</feature>
<dbReference type="PANTHER" id="PTHR48094">
    <property type="entry name" value="PROTEIN/NUCLEIC ACID DEGLYCASE DJ-1-RELATED"/>
    <property type="match status" value="1"/>
</dbReference>